<proteinExistence type="inferred from homology"/>
<dbReference type="NCBIfam" id="TIGR00377">
    <property type="entry name" value="ant_ant_sig"/>
    <property type="match status" value="1"/>
</dbReference>
<sequence length="144" mass="15378">MNTVAGPMRTHVMLTPRLISELGGLRSNLRAVVHRSGLAVIVSAGGEADACNESTWRQLIQEAASVTSAPGTVVVDLTGLDFVSCCAFQALTEESERCRRRGIDMRLVSQRGMVTRIVKACGFADMLPVYPTVDSALDTEPAVA</sequence>
<dbReference type="PANTHER" id="PTHR33495">
    <property type="entry name" value="ANTI-SIGMA FACTOR ANTAGONIST TM_1081-RELATED-RELATED"/>
    <property type="match status" value="1"/>
</dbReference>
<evidence type="ECO:0000256" key="1">
    <source>
        <dbReference type="ARBA" id="ARBA00009013"/>
    </source>
</evidence>
<keyword evidence="5" id="KW-1185">Reference proteome</keyword>
<dbReference type="InterPro" id="IPR002645">
    <property type="entry name" value="STAS_dom"/>
</dbReference>
<evidence type="ECO:0000313" key="4">
    <source>
        <dbReference type="EMBL" id="BBZ43267.1"/>
    </source>
</evidence>
<dbReference type="GO" id="GO:0043856">
    <property type="term" value="F:anti-sigma factor antagonist activity"/>
    <property type="evidence" value="ECO:0007669"/>
    <property type="project" value="InterPro"/>
</dbReference>
<evidence type="ECO:0000256" key="2">
    <source>
        <dbReference type="RuleBase" id="RU003749"/>
    </source>
</evidence>
<dbReference type="PANTHER" id="PTHR33495:SF2">
    <property type="entry name" value="ANTI-SIGMA FACTOR ANTAGONIST TM_1081-RELATED"/>
    <property type="match status" value="1"/>
</dbReference>
<dbReference type="CDD" id="cd07043">
    <property type="entry name" value="STAS_anti-anti-sigma_factors"/>
    <property type="match status" value="1"/>
</dbReference>
<dbReference type="EMBL" id="AP022614">
    <property type="protein sequence ID" value="BBZ43267.1"/>
    <property type="molecule type" value="Genomic_DNA"/>
</dbReference>
<comment type="similarity">
    <text evidence="1 2">Belongs to the anti-sigma-factor antagonist family.</text>
</comment>
<dbReference type="SUPFAM" id="SSF52091">
    <property type="entry name" value="SpoIIaa-like"/>
    <property type="match status" value="1"/>
</dbReference>
<dbReference type="AlphaFoldDB" id="A0A7I7YPP6"/>
<name>A0A7I7YPP6_9MYCO</name>
<dbReference type="Pfam" id="PF01740">
    <property type="entry name" value="STAS"/>
    <property type="match status" value="1"/>
</dbReference>
<dbReference type="PROSITE" id="PS50801">
    <property type="entry name" value="STAS"/>
    <property type="match status" value="1"/>
</dbReference>
<evidence type="ECO:0000313" key="5">
    <source>
        <dbReference type="Proteomes" id="UP000467105"/>
    </source>
</evidence>
<evidence type="ECO:0000259" key="3">
    <source>
        <dbReference type="PROSITE" id="PS50801"/>
    </source>
</evidence>
<organism evidence="4 5">
    <name type="scientific">Mycobacterium parmense</name>
    <dbReference type="NCBI Taxonomy" id="185642"/>
    <lineage>
        <taxon>Bacteria</taxon>
        <taxon>Bacillati</taxon>
        <taxon>Actinomycetota</taxon>
        <taxon>Actinomycetes</taxon>
        <taxon>Mycobacteriales</taxon>
        <taxon>Mycobacteriaceae</taxon>
        <taxon>Mycobacterium</taxon>
        <taxon>Mycobacterium simiae complex</taxon>
    </lineage>
</organism>
<dbReference type="Gene3D" id="3.30.750.24">
    <property type="entry name" value="STAS domain"/>
    <property type="match status" value="1"/>
</dbReference>
<reference evidence="4 5" key="1">
    <citation type="journal article" date="2019" name="Emerg. Microbes Infect.">
        <title>Comprehensive subspecies identification of 175 nontuberculous mycobacteria species based on 7547 genomic profiles.</title>
        <authorList>
            <person name="Matsumoto Y."/>
            <person name="Kinjo T."/>
            <person name="Motooka D."/>
            <person name="Nabeya D."/>
            <person name="Jung N."/>
            <person name="Uechi K."/>
            <person name="Horii T."/>
            <person name="Iida T."/>
            <person name="Fujita J."/>
            <person name="Nakamura S."/>
        </authorList>
    </citation>
    <scope>NUCLEOTIDE SEQUENCE [LARGE SCALE GENOMIC DNA]</scope>
    <source>
        <strain evidence="4 5">JCM 14742</strain>
    </source>
</reference>
<gene>
    <name evidence="4" type="ORF">MPRM_05480</name>
</gene>
<feature type="domain" description="STAS" evidence="3">
    <location>
        <begin position="40"/>
        <end position="140"/>
    </location>
</feature>
<dbReference type="InterPro" id="IPR003658">
    <property type="entry name" value="Anti-sigma_ant"/>
</dbReference>
<dbReference type="InterPro" id="IPR036513">
    <property type="entry name" value="STAS_dom_sf"/>
</dbReference>
<accession>A0A7I7YPP6</accession>
<protein>
    <recommendedName>
        <fullName evidence="2">Anti-sigma factor antagonist</fullName>
    </recommendedName>
</protein>
<dbReference type="Proteomes" id="UP000467105">
    <property type="component" value="Chromosome"/>
</dbReference>